<accession>A0A2A3TTL6</accession>
<gene>
    <name evidence="1" type="ORF">CNR29_04680</name>
</gene>
<protein>
    <submittedName>
        <fullName evidence="1">Prepilin-type cleavage/methylation domain-containing protein</fullName>
    </submittedName>
</protein>
<comment type="caution">
    <text evidence="1">The sequence shown here is derived from an EMBL/GenBank/DDBJ whole genome shotgun (WGS) entry which is preliminary data.</text>
</comment>
<dbReference type="EMBL" id="NVYO01000001">
    <property type="protein sequence ID" value="PBQ23353.1"/>
    <property type="molecule type" value="Genomic_DNA"/>
</dbReference>
<evidence type="ECO:0000313" key="1">
    <source>
        <dbReference type="EMBL" id="PBQ23353.1"/>
    </source>
</evidence>
<dbReference type="Proteomes" id="UP000217918">
    <property type="component" value="Unassembled WGS sequence"/>
</dbReference>
<dbReference type="AlphaFoldDB" id="A0A2A3TTL6"/>
<organism evidence="1 2">
    <name type="scientific">Levilactobacillus brevis</name>
    <name type="common">Lactobacillus brevis</name>
    <dbReference type="NCBI Taxonomy" id="1580"/>
    <lineage>
        <taxon>Bacteria</taxon>
        <taxon>Bacillati</taxon>
        <taxon>Bacillota</taxon>
        <taxon>Bacilli</taxon>
        <taxon>Lactobacillales</taxon>
        <taxon>Lactobacillaceae</taxon>
        <taxon>Levilactobacillus</taxon>
    </lineage>
</organism>
<reference evidence="1 2" key="1">
    <citation type="submission" date="2017-09" db="EMBL/GenBank/DDBJ databases">
        <title>Genome sequence of Lactobacillus brevis D7.</title>
        <authorList>
            <person name="Kwon M.-S."/>
            <person name="Lim S.K."/>
            <person name="Choi H.-J."/>
        </authorList>
    </citation>
    <scope>NUCLEOTIDE SEQUENCE [LARGE SCALE GENOMIC DNA]</scope>
    <source>
        <strain evidence="1 2">D7</strain>
    </source>
</reference>
<evidence type="ECO:0000313" key="2">
    <source>
        <dbReference type="Proteomes" id="UP000217918"/>
    </source>
</evidence>
<proteinExistence type="predicted"/>
<sequence>MTRRFMNQNKRGFTLYETLLVLVITLSLTVLVGTQSQRQYQRMAERAFWSTWQQMWTAGRQVAQQQRRPVAVKINRQTGELTLYQMAPYRELHRLTPPKSLKWRGGAYEWGISATGAAPALTIEWFSTANHLWWYQTFQLGGAIFYVGATSKRH</sequence>
<name>A0A2A3TTL6_LEVBR</name>